<dbReference type="RefSeq" id="WP_084088151.1">
    <property type="nucleotide sequence ID" value="NZ_FQUS01000008.1"/>
</dbReference>
<reference evidence="9 10" key="1">
    <citation type="submission" date="2016-11" db="EMBL/GenBank/DDBJ databases">
        <authorList>
            <person name="Jaros S."/>
            <person name="Januszkiewicz K."/>
            <person name="Wedrychowicz H."/>
        </authorList>
    </citation>
    <scope>NUCLEOTIDE SEQUENCE [LARGE SCALE GENOMIC DNA]</scope>
    <source>
        <strain evidence="9 10">DSM 21986</strain>
    </source>
</reference>
<evidence type="ECO:0000313" key="10">
    <source>
        <dbReference type="Proteomes" id="UP000184041"/>
    </source>
</evidence>
<keyword evidence="3" id="KW-1134">Transmembrane beta strand</keyword>
<dbReference type="InterPro" id="IPR005017">
    <property type="entry name" value="OMPP1/FadL/TodX"/>
</dbReference>
<evidence type="ECO:0000313" key="9">
    <source>
        <dbReference type="EMBL" id="SHF41127.1"/>
    </source>
</evidence>
<dbReference type="GO" id="GO:0009279">
    <property type="term" value="C:cell outer membrane"/>
    <property type="evidence" value="ECO:0007669"/>
    <property type="project" value="UniProtKB-SubCell"/>
</dbReference>
<feature type="chain" id="PRO_5012951411" evidence="8">
    <location>
        <begin position="33"/>
        <end position="491"/>
    </location>
</feature>
<protein>
    <submittedName>
        <fullName evidence="9">Outer membrane protein transport protein (OMPP1/FadL/TodX)</fullName>
    </submittedName>
</protein>
<dbReference type="STRING" id="1194090.SAMN05443144_108104"/>
<name>A0A1M5BFM3_9BACT</name>
<keyword evidence="4" id="KW-0812">Transmembrane</keyword>
<dbReference type="AlphaFoldDB" id="A0A1M5BFM3"/>
<evidence type="ECO:0000256" key="4">
    <source>
        <dbReference type="ARBA" id="ARBA00022692"/>
    </source>
</evidence>
<evidence type="ECO:0000256" key="6">
    <source>
        <dbReference type="ARBA" id="ARBA00023136"/>
    </source>
</evidence>
<proteinExistence type="inferred from homology"/>
<dbReference type="PANTHER" id="PTHR35093">
    <property type="entry name" value="OUTER MEMBRANE PROTEIN NMB0088-RELATED"/>
    <property type="match status" value="1"/>
</dbReference>
<dbReference type="Proteomes" id="UP000184041">
    <property type="component" value="Unassembled WGS sequence"/>
</dbReference>
<evidence type="ECO:0000256" key="5">
    <source>
        <dbReference type="ARBA" id="ARBA00022729"/>
    </source>
</evidence>
<evidence type="ECO:0000256" key="3">
    <source>
        <dbReference type="ARBA" id="ARBA00022452"/>
    </source>
</evidence>
<sequence length="491" mass="54581">MDIKRISSSNRIIIFLFAALGMSFFSSLSVQAQSSDDVLRYSLEYPSYDAVSMVLPGVADHTGFGSYQDNPAAMALAEKGYLSFDLSTRYVDETGSYLGNTTNFSDSQTGVGNLGFVYKFPTTRGSLVVGGGYSQSSNFNRALSVSAQNNESTLTDFYNSSFVHDDLYNAAYKAFALYEGGDYTTSVFRANGYRGIHQHMELVEKGHLGEYSAFIASEVMKDLFFGATIGFTGGKYTYERDFLESDRDNEYNNRANNTDIDDILSLDTIDATIEGFNAQVGLIYQMSDQLSLGAGYEFPSRLRVEEEFNTVISTTFDNGDVEEFDAPGTFTYEVVRPQRLKGGLTYRHPAGFTLSAAAEGVFYTDAEYDVEGVTDAEIDINNNIRSNFSNVVNFRGGLEYQMSDQVTPRIGYAYFASPTENFDRSRQMISGGFSARFNRSMSFNLGIQYSFWEDENLLYDYEDPGTGDIFGEWAGEDVSRLHVMAGFQVAL</sequence>
<dbReference type="EMBL" id="FQUS01000008">
    <property type="protein sequence ID" value="SHF41127.1"/>
    <property type="molecule type" value="Genomic_DNA"/>
</dbReference>
<feature type="signal peptide" evidence="8">
    <location>
        <begin position="1"/>
        <end position="32"/>
    </location>
</feature>
<dbReference type="OrthoDB" id="1522334at2"/>
<keyword evidence="10" id="KW-1185">Reference proteome</keyword>
<comment type="subcellular location">
    <subcellularLocation>
        <location evidence="1">Cell outer membrane</location>
        <topology evidence="1">Multi-pass membrane protein</topology>
    </subcellularLocation>
</comment>
<keyword evidence="5 8" id="KW-0732">Signal</keyword>
<evidence type="ECO:0000256" key="8">
    <source>
        <dbReference type="SAM" id="SignalP"/>
    </source>
</evidence>
<keyword evidence="6" id="KW-0472">Membrane</keyword>
<organism evidence="9 10">
    <name type="scientific">Fodinibius roseus</name>
    <dbReference type="NCBI Taxonomy" id="1194090"/>
    <lineage>
        <taxon>Bacteria</taxon>
        <taxon>Pseudomonadati</taxon>
        <taxon>Balneolota</taxon>
        <taxon>Balneolia</taxon>
        <taxon>Balneolales</taxon>
        <taxon>Balneolaceae</taxon>
        <taxon>Fodinibius</taxon>
    </lineage>
</organism>
<comment type="similarity">
    <text evidence="2">Belongs to the OmpP1/FadL family.</text>
</comment>
<gene>
    <name evidence="9" type="ORF">SAMN05443144_108104</name>
</gene>
<evidence type="ECO:0000256" key="2">
    <source>
        <dbReference type="ARBA" id="ARBA00008163"/>
    </source>
</evidence>
<keyword evidence="7" id="KW-0998">Cell outer membrane</keyword>
<dbReference type="GO" id="GO:0015483">
    <property type="term" value="F:long-chain fatty acid transporting porin activity"/>
    <property type="evidence" value="ECO:0007669"/>
    <property type="project" value="TreeGrafter"/>
</dbReference>
<dbReference type="PANTHER" id="PTHR35093:SF8">
    <property type="entry name" value="OUTER MEMBRANE PROTEIN NMB0088-RELATED"/>
    <property type="match status" value="1"/>
</dbReference>
<evidence type="ECO:0000256" key="7">
    <source>
        <dbReference type="ARBA" id="ARBA00023237"/>
    </source>
</evidence>
<dbReference type="SUPFAM" id="SSF56935">
    <property type="entry name" value="Porins"/>
    <property type="match status" value="1"/>
</dbReference>
<dbReference type="Gene3D" id="2.40.160.60">
    <property type="entry name" value="Outer membrane protein transport protein (OMPP1/FadL/TodX)"/>
    <property type="match status" value="1"/>
</dbReference>
<dbReference type="Pfam" id="PF03349">
    <property type="entry name" value="Toluene_X"/>
    <property type="match status" value="1"/>
</dbReference>
<accession>A0A1M5BFM3</accession>
<evidence type="ECO:0000256" key="1">
    <source>
        <dbReference type="ARBA" id="ARBA00004571"/>
    </source>
</evidence>